<evidence type="ECO:0000256" key="2">
    <source>
        <dbReference type="ARBA" id="ARBA00023239"/>
    </source>
</evidence>
<dbReference type="GO" id="GO:0005737">
    <property type="term" value="C:cytoplasm"/>
    <property type="evidence" value="ECO:0007669"/>
    <property type="project" value="TreeGrafter"/>
</dbReference>
<feature type="compositionally biased region" description="Low complexity" evidence="3">
    <location>
        <begin position="176"/>
        <end position="191"/>
    </location>
</feature>
<dbReference type="Pfam" id="PF04752">
    <property type="entry name" value="ChaC"/>
    <property type="match status" value="1"/>
</dbReference>
<dbReference type="EC" id="4.3.2.7" evidence="1"/>
<evidence type="ECO:0000256" key="3">
    <source>
        <dbReference type="SAM" id="MobiDB-lite"/>
    </source>
</evidence>
<keyword evidence="5" id="KW-1185">Reference proteome</keyword>
<keyword evidence="2" id="KW-0456">Lyase</keyword>
<dbReference type="AlphaFoldDB" id="A0A4Z1NL91"/>
<sequence length="209" mass="23015">MQNQASEDHRGTPEAPGRVVTLIDRAHYDTLVDHHYSAPDERVWGAAYHIPAEHDEEVRSYLDIREINGYSIQYTPFHPAHGSESMSASKNKQLEPINCLVYIGMPDNAQFLGPQDPQQLAAHILRSTGPSGPNREYLYMLDEALLSLSPESRDGHISDLTWRAKALEAGGGWEGNEGPAGPARPAGPAGPELHRVGSTEEQEEMEKEG</sequence>
<feature type="region of interest" description="Disordered" evidence="3">
    <location>
        <begin position="170"/>
        <end position="209"/>
    </location>
</feature>
<gene>
    <name evidence="4" type="ORF">E6O75_ATG11694</name>
</gene>
<proteinExistence type="predicted"/>
<name>A0A4Z1NL91_9PEZI</name>
<protein>
    <recommendedName>
        <fullName evidence="1">glutathione-specific gamma-glutamylcyclotransferase</fullName>
        <ecNumber evidence="1">4.3.2.7</ecNumber>
    </recommendedName>
</protein>
<reference evidence="4 5" key="1">
    <citation type="submission" date="2019-04" db="EMBL/GenBank/DDBJ databases">
        <title>High contiguity whole genome sequence and gene annotation resource for two Venturia nashicola isolates.</title>
        <authorList>
            <person name="Prokchorchik M."/>
            <person name="Won K."/>
            <person name="Lee Y."/>
            <person name="Choi E.D."/>
            <person name="Segonzac C."/>
            <person name="Sohn K.H."/>
        </authorList>
    </citation>
    <scope>NUCLEOTIDE SEQUENCE [LARGE SCALE GENOMIC DNA]</scope>
    <source>
        <strain evidence="4 5">PRI2</strain>
    </source>
</reference>
<dbReference type="STRING" id="86259.A0A4Z1NL91"/>
<evidence type="ECO:0000256" key="1">
    <source>
        <dbReference type="ARBA" id="ARBA00012344"/>
    </source>
</evidence>
<dbReference type="PANTHER" id="PTHR12192">
    <property type="entry name" value="CATION TRANSPORT PROTEIN CHAC-RELATED"/>
    <property type="match status" value="1"/>
</dbReference>
<dbReference type="GO" id="GO:0006751">
    <property type="term" value="P:glutathione catabolic process"/>
    <property type="evidence" value="ECO:0007669"/>
    <property type="project" value="InterPro"/>
</dbReference>
<evidence type="ECO:0000313" key="5">
    <source>
        <dbReference type="Proteomes" id="UP000298493"/>
    </source>
</evidence>
<evidence type="ECO:0000313" key="4">
    <source>
        <dbReference type="EMBL" id="TID16576.1"/>
    </source>
</evidence>
<dbReference type="PANTHER" id="PTHR12192:SF2">
    <property type="entry name" value="GLUTATHIONE-SPECIFIC GAMMA-GLUTAMYLCYCLOTRANSFERASE 2"/>
    <property type="match status" value="1"/>
</dbReference>
<dbReference type="InterPro" id="IPR006840">
    <property type="entry name" value="ChaC"/>
</dbReference>
<feature type="compositionally biased region" description="Acidic residues" evidence="3">
    <location>
        <begin position="200"/>
        <end position="209"/>
    </location>
</feature>
<accession>A0A4Z1NL91</accession>
<comment type="caution">
    <text evidence="4">The sequence shown here is derived from an EMBL/GenBank/DDBJ whole genome shotgun (WGS) entry which is preliminary data.</text>
</comment>
<dbReference type="GO" id="GO:0061928">
    <property type="term" value="F:glutathione specific gamma-glutamylcyclotransferase activity"/>
    <property type="evidence" value="ECO:0007669"/>
    <property type="project" value="UniProtKB-EC"/>
</dbReference>
<organism evidence="4 5">
    <name type="scientific">Venturia nashicola</name>
    <dbReference type="NCBI Taxonomy" id="86259"/>
    <lineage>
        <taxon>Eukaryota</taxon>
        <taxon>Fungi</taxon>
        <taxon>Dikarya</taxon>
        <taxon>Ascomycota</taxon>
        <taxon>Pezizomycotina</taxon>
        <taxon>Dothideomycetes</taxon>
        <taxon>Pleosporomycetidae</taxon>
        <taxon>Venturiales</taxon>
        <taxon>Venturiaceae</taxon>
        <taxon>Venturia</taxon>
    </lineage>
</organism>
<dbReference type="Proteomes" id="UP000298493">
    <property type="component" value="Unassembled WGS sequence"/>
</dbReference>
<dbReference type="EMBL" id="SNSC02000018">
    <property type="protein sequence ID" value="TID16576.1"/>
    <property type="molecule type" value="Genomic_DNA"/>
</dbReference>